<dbReference type="GO" id="GO:0016020">
    <property type="term" value="C:membrane"/>
    <property type="evidence" value="ECO:0007669"/>
    <property type="project" value="TreeGrafter"/>
</dbReference>
<evidence type="ECO:0000313" key="8">
    <source>
        <dbReference type="Proteomes" id="UP000600220"/>
    </source>
</evidence>
<dbReference type="PANTHER" id="PTHR10628:SF30">
    <property type="entry name" value="EXO-ALPHA-SIALIDASE"/>
    <property type="match status" value="1"/>
</dbReference>
<dbReference type="SUPFAM" id="SSF50939">
    <property type="entry name" value="Sialidases"/>
    <property type="match status" value="1"/>
</dbReference>
<dbReference type="Proteomes" id="UP000595859">
    <property type="component" value="Chromosome"/>
</dbReference>
<evidence type="ECO:0000256" key="2">
    <source>
        <dbReference type="ARBA" id="ARBA00009348"/>
    </source>
</evidence>
<dbReference type="InterPro" id="IPR011040">
    <property type="entry name" value="Sialidase"/>
</dbReference>
<dbReference type="RefSeq" id="WP_014614355.1">
    <property type="nucleotide sequence ID" value="NZ_CAJETB010000002.1"/>
</dbReference>
<dbReference type="InterPro" id="IPR036278">
    <property type="entry name" value="Sialidase_sf"/>
</dbReference>
<gene>
    <name evidence="5" type="ORF">EGV54_08485</name>
    <name evidence="6" type="ORF">JGZ15_08695</name>
</gene>
<feature type="domain" description="Sialidase" evidence="4">
    <location>
        <begin position="241"/>
        <end position="449"/>
    </location>
</feature>
<dbReference type="Proteomes" id="UP000600220">
    <property type="component" value="Unassembled WGS sequence"/>
</dbReference>
<comment type="similarity">
    <text evidence="2">Belongs to the glycosyl hydrolase 33 family.</text>
</comment>
<evidence type="ECO:0000256" key="1">
    <source>
        <dbReference type="ARBA" id="ARBA00000427"/>
    </source>
</evidence>
<dbReference type="EC" id="3.2.1.18" evidence="3"/>
<dbReference type="EMBL" id="CP066884">
    <property type="protein sequence ID" value="QQM99222.1"/>
    <property type="molecule type" value="Genomic_DNA"/>
</dbReference>
<dbReference type="GO" id="GO:0005737">
    <property type="term" value="C:cytoplasm"/>
    <property type="evidence" value="ECO:0007669"/>
    <property type="project" value="TreeGrafter"/>
</dbReference>
<dbReference type="Gene3D" id="2.120.10.10">
    <property type="match status" value="1"/>
</dbReference>
<reference evidence="5 8" key="1">
    <citation type="submission" date="2018-11" db="EMBL/GenBank/DDBJ databases">
        <authorList>
            <consortium name="Veterinary Laboratory Investigation and Response Network"/>
        </authorList>
    </citation>
    <scope>NUCLEOTIDE SEQUENCE [LARGE SCALE GENOMIC DNA]</scope>
    <source>
        <strain evidence="5 8">SPSE-18-VL-LA-PA-Ryan-0021</strain>
    </source>
</reference>
<name>A0A7T7SXA3_STAPS</name>
<dbReference type="AlphaFoldDB" id="A0A7T7SXA3"/>
<dbReference type="GO" id="GO:0006689">
    <property type="term" value="P:ganglioside catabolic process"/>
    <property type="evidence" value="ECO:0007669"/>
    <property type="project" value="TreeGrafter"/>
</dbReference>
<dbReference type="Pfam" id="PF13088">
    <property type="entry name" value="BNR_2"/>
    <property type="match status" value="1"/>
</dbReference>
<organism evidence="6 7">
    <name type="scientific">Staphylococcus pseudintermedius</name>
    <dbReference type="NCBI Taxonomy" id="283734"/>
    <lineage>
        <taxon>Bacteria</taxon>
        <taxon>Bacillati</taxon>
        <taxon>Bacillota</taxon>
        <taxon>Bacilli</taxon>
        <taxon>Bacillales</taxon>
        <taxon>Staphylococcaceae</taxon>
        <taxon>Staphylococcus</taxon>
        <taxon>Staphylococcus intermedius group</taxon>
    </lineage>
</organism>
<dbReference type="GeneID" id="93824749"/>
<reference evidence="6 7" key="2">
    <citation type="submission" date="2020-12" db="EMBL/GenBank/DDBJ databases">
        <title>Whole genome sequencing and de novo assembly of Staphylococcus pseudintermedius: a novel pangenome approach to unravel pathogenesis of canine pyoderma.</title>
        <authorList>
            <person name="Ferrer L."/>
            <person name="Perez D."/>
            <person name="Fonticoba R."/>
            <person name="Vines J."/>
            <person name="Fabregas N."/>
            <person name="Madronero S."/>
            <person name="Meroni G."/>
            <person name="Martino P."/>
            <person name="Martinez S."/>
            <person name="Cusco A."/>
            <person name="Migura L."/>
            <person name="Francino O."/>
        </authorList>
    </citation>
    <scope>NUCLEOTIDE SEQUENCE [LARGE SCALE GENOMIC DNA]</scope>
    <source>
        <strain evidence="6 7">HSP080</strain>
    </source>
</reference>
<dbReference type="PANTHER" id="PTHR10628">
    <property type="entry name" value="SIALIDASE"/>
    <property type="match status" value="1"/>
</dbReference>
<sequence>MLAFNQEVRAENNPVKDQSIFKSGDTTQANYFRIPALYTLSNGEMIASADARYGGTHDAKSKINIATSTSFDGKNWTSPTFALQFHDYESQLIDWPRDNVGKNRQIQGSASFIDSAIVQDKNTNKIFLMADMMPAGIGNNNALKSDSGFKEINGKYYMKLKLNNEKGYNYSIRENGTIFNDKNNNPTIYSVDRDYNILKNNEYQYVTQYSVKFNGSNLQEYHNNNKVKMNIFYKDSIFKVTPTNYIVYTTSMDGQKWGHPEILPPFLGLNHNASYLSPGQGLATSTGRLIFASYTSQGLVFIYSDDHGITWQATKADLPFKNATAETQMVELKPNVIRAFFRTTTGKIGYITSLDNGHTWDNVHYLSQINQTRYGTQISVIKYSQKYQGKDVIILSTPNSRTGRNNGQIWIGLVDSKTNNIDWIHHKQVDEINVGYSYSALTETKDSKILLLYEKYDSWSRNQLHLKNTMKYRVYTFEDLLSN</sequence>
<evidence type="ECO:0000259" key="4">
    <source>
        <dbReference type="Pfam" id="PF13088"/>
    </source>
</evidence>
<dbReference type="GO" id="GO:0004308">
    <property type="term" value="F:exo-alpha-sialidase activity"/>
    <property type="evidence" value="ECO:0007669"/>
    <property type="project" value="UniProtKB-EC"/>
</dbReference>
<keyword evidence="8" id="KW-1185">Reference proteome</keyword>
<evidence type="ECO:0000313" key="7">
    <source>
        <dbReference type="Proteomes" id="UP000595859"/>
    </source>
</evidence>
<evidence type="ECO:0000256" key="3">
    <source>
        <dbReference type="ARBA" id="ARBA00012733"/>
    </source>
</evidence>
<proteinExistence type="inferred from homology"/>
<dbReference type="EMBL" id="AAXKXX010000012">
    <property type="protein sequence ID" value="EGQ4385127.1"/>
    <property type="molecule type" value="Genomic_DNA"/>
</dbReference>
<dbReference type="GO" id="GO:0009313">
    <property type="term" value="P:oligosaccharide catabolic process"/>
    <property type="evidence" value="ECO:0007669"/>
    <property type="project" value="TreeGrafter"/>
</dbReference>
<dbReference type="CDD" id="cd15482">
    <property type="entry name" value="Sialidase_non-viral"/>
    <property type="match status" value="1"/>
</dbReference>
<comment type="catalytic activity">
    <reaction evidence="1">
        <text>Hydrolysis of alpha-(2-&gt;3)-, alpha-(2-&gt;6)-, alpha-(2-&gt;8)- glycosidic linkages of terminal sialic acid residues in oligosaccharides, glycoproteins, glycolipids, colominic acid and synthetic substrates.</text>
        <dbReference type="EC" id="3.2.1.18"/>
    </reaction>
</comment>
<dbReference type="InterPro" id="IPR026856">
    <property type="entry name" value="Sialidase_fam"/>
</dbReference>
<dbReference type="InterPro" id="IPR023364">
    <property type="entry name" value="Trans_sialidase_dom3"/>
</dbReference>
<dbReference type="Gene3D" id="2.40.220.10">
    <property type="entry name" value="Intramolecular Trans-sialidase, Domain 3"/>
    <property type="match status" value="1"/>
</dbReference>
<protein>
    <recommendedName>
        <fullName evidence="3">exo-alpha-sialidase</fullName>
        <ecNumber evidence="3">3.2.1.18</ecNumber>
    </recommendedName>
</protein>
<evidence type="ECO:0000313" key="5">
    <source>
        <dbReference type="EMBL" id="EGQ4385127.1"/>
    </source>
</evidence>
<accession>A0A7T7SXA3</accession>
<evidence type="ECO:0000313" key="6">
    <source>
        <dbReference type="EMBL" id="QQM99222.1"/>
    </source>
</evidence>